<proteinExistence type="predicted"/>
<accession>A0A6A5TBP2</accession>
<protein>
    <submittedName>
        <fullName evidence="1">Uncharacterized protein</fullName>
    </submittedName>
</protein>
<name>A0A6A5TBP2_9PLEO</name>
<evidence type="ECO:0000313" key="2">
    <source>
        <dbReference type="Proteomes" id="UP000800035"/>
    </source>
</evidence>
<dbReference type="Proteomes" id="UP000800035">
    <property type="component" value="Unassembled WGS sequence"/>
</dbReference>
<sequence>MICTPSCDIRVSPVGFLTVHQGQFSHDPGVLPRDLLAFHLIPWHLFSISLFSFSFK</sequence>
<gene>
    <name evidence="1" type="ORF">CC80DRAFT_241967</name>
</gene>
<evidence type="ECO:0000313" key="1">
    <source>
        <dbReference type="EMBL" id="KAF1950225.1"/>
    </source>
</evidence>
<organism evidence="1 2">
    <name type="scientific">Byssothecium circinans</name>
    <dbReference type="NCBI Taxonomy" id="147558"/>
    <lineage>
        <taxon>Eukaryota</taxon>
        <taxon>Fungi</taxon>
        <taxon>Dikarya</taxon>
        <taxon>Ascomycota</taxon>
        <taxon>Pezizomycotina</taxon>
        <taxon>Dothideomycetes</taxon>
        <taxon>Pleosporomycetidae</taxon>
        <taxon>Pleosporales</taxon>
        <taxon>Massarineae</taxon>
        <taxon>Massarinaceae</taxon>
        <taxon>Byssothecium</taxon>
    </lineage>
</organism>
<reference evidence="1" key="1">
    <citation type="journal article" date="2020" name="Stud. Mycol.">
        <title>101 Dothideomycetes genomes: a test case for predicting lifestyles and emergence of pathogens.</title>
        <authorList>
            <person name="Haridas S."/>
            <person name="Albert R."/>
            <person name="Binder M."/>
            <person name="Bloem J."/>
            <person name="Labutti K."/>
            <person name="Salamov A."/>
            <person name="Andreopoulos B."/>
            <person name="Baker S."/>
            <person name="Barry K."/>
            <person name="Bills G."/>
            <person name="Bluhm B."/>
            <person name="Cannon C."/>
            <person name="Castanera R."/>
            <person name="Culley D."/>
            <person name="Daum C."/>
            <person name="Ezra D."/>
            <person name="Gonzalez J."/>
            <person name="Henrissat B."/>
            <person name="Kuo A."/>
            <person name="Liang C."/>
            <person name="Lipzen A."/>
            <person name="Lutzoni F."/>
            <person name="Magnuson J."/>
            <person name="Mondo S."/>
            <person name="Nolan M."/>
            <person name="Ohm R."/>
            <person name="Pangilinan J."/>
            <person name="Park H.-J."/>
            <person name="Ramirez L."/>
            <person name="Alfaro M."/>
            <person name="Sun H."/>
            <person name="Tritt A."/>
            <person name="Yoshinaga Y."/>
            <person name="Zwiers L.-H."/>
            <person name="Turgeon B."/>
            <person name="Goodwin S."/>
            <person name="Spatafora J."/>
            <person name="Crous P."/>
            <person name="Grigoriev I."/>
        </authorList>
    </citation>
    <scope>NUCLEOTIDE SEQUENCE</scope>
    <source>
        <strain evidence="1">CBS 675.92</strain>
    </source>
</reference>
<dbReference type="AlphaFoldDB" id="A0A6A5TBP2"/>
<dbReference type="EMBL" id="ML977027">
    <property type="protein sequence ID" value="KAF1950225.1"/>
    <property type="molecule type" value="Genomic_DNA"/>
</dbReference>
<keyword evidence="2" id="KW-1185">Reference proteome</keyword>